<feature type="domain" description="Amidase" evidence="3">
    <location>
        <begin position="41"/>
        <end position="456"/>
    </location>
</feature>
<dbReference type="PANTHER" id="PTHR11895:SF76">
    <property type="entry name" value="INDOLEACETAMIDE HYDROLASE"/>
    <property type="match status" value="1"/>
</dbReference>
<sequence length="479" mass="49171">MKSGDGMGEGADAPKAAGGEPVAAVELAGRLARREVAAETVVRNHLSRIARLDPALRAFITVGAEGAIEAARALDRQPVPVGPLHGLPIAVKDLTDTAGLRTTMGSALHADRVPERDDPVAARLKAAGAIVLGKANTPEFGFGAVCANRLCGPTANPFDPRLTSGGSSGGSAVAVATGMAALAHGTDFGGSVRTPAGFCGVVSIRPTPGLIGDAARDLAWSGLATHGALARTVDDAALMLSAMAAAEVLDPLSASAHRPDPNVNSRPQRIAATPDFGIAPVAAVVRARFAEAVAAAEPVVGPITAATPDCTGAGRAFRTLRAAQIARGFGALAGTEGDRLTETVRWNVEAGRRLLAADYLEAEAIRSALWRRFVGFFRDHDVLIAPSASVMPWPNDDGEVTTIDGAPLLDILDYLTVTFVVSLVGFPVVTIPAPQGAHALPFGLQLIGRPGEEAGLIAFARRLEREAGFAWRAPAIAAA</sequence>
<dbReference type="Pfam" id="PF01425">
    <property type="entry name" value="Amidase"/>
    <property type="match status" value="1"/>
</dbReference>
<dbReference type="KEGG" id="mflg:ABS361_05655"/>
<evidence type="ECO:0000313" key="4">
    <source>
        <dbReference type="EMBL" id="XBY45750.1"/>
    </source>
</evidence>
<evidence type="ECO:0000256" key="1">
    <source>
        <dbReference type="ARBA" id="ARBA00003871"/>
    </source>
</evidence>
<protein>
    <recommendedName>
        <fullName evidence="2">Indoleacetamide hydrolase</fullName>
    </recommendedName>
</protein>
<dbReference type="InterPro" id="IPR000120">
    <property type="entry name" value="Amidase"/>
</dbReference>
<dbReference type="Gene3D" id="3.90.1300.10">
    <property type="entry name" value="Amidase signature (AS) domain"/>
    <property type="match status" value="1"/>
</dbReference>
<dbReference type="PROSITE" id="PS00571">
    <property type="entry name" value="AMIDASES"/>
    <property type="match status" value="1"/>
</dbReference>
<dbReference type="SUPFAM" id="SSF75304">
    <property type="entry name" value="Amidase signature (AS) enzymes"/>
    <property type="match status" value="1"/>
</dbReference>
<dbReference type="GO" id="GO:0003824">
    <property type="term" value="F:catalytic activity"/>
    <property type="evidence" value="ECO:0007669"/>
    <property type="project" value="InterPro"/>
</dbReference>
<dbReference type="PANTHER" id="PTHR11895">
    <property type="entry name" value="TRANSAMIDASE"/>
    <property type="match status" value="1"/>
</dbReference>
<evidence type="ECO:0000259" key="3">
    <source>
        <dbReference type="Pfam" id="PF01425"/>
    </source>
</evidence>
<dbReference type="InterPro" id="IPR023631">
    <property type="entry name" value="Amidase_dom"/>
</dbReference>
<dbReference type="EMBL" id="CP158568">
    <property type="protein sequence ID" value="XBY45750.1"/>
    <property type="molecule type" value="Genomic_DNA"/>
</dbReference>
<organism evidence="4">
    <name type="scientific">Methyloraptor flagellatus</name>
    <dbReference type="NCBI Taxonomy" id="3162530"/>
    <lineage>
        <taxon>Bacteria</taxon>
        <taxon>Pseudomonadati</taxon>
        <taxon>Pseudomonadota</taxon>
        <taxon>Alphaproteobacteria</taxon>
        <taxon>Hyphomicrobiales</taxon>
        <taxon>Ancalomicrobiaceae</taxon>
        <taxon>Methyloraptor</taxon>
    </lineage>
</organism>
<dbReference type="AlphaFoldDB" id="A0AAU7XDV5"/>
<dbReference type="InterPro" id="IPR036928">
    <property type="entry name" value="AS_sf"/>
</dbReference>
<proteinExistence type="predicted"/>
<name>A0AAU7XDV5_9HYPH</name>
<gene>
    <name evidence="4" type="ORF">ABS361_05655</name>
</gene>
<evidence type="ECO:0000256" key="2">
    <source>
        <dbReference type="ARBA" id="ARBA00021874"/>
    </source>
</evidence>
<reference evidence="4" key="1">
    <citation type="submission" date="2024-06" db="EMBL/GenBank/DDBJ databases">
        <title>Methylostella associata gen. nov., sp. nov., a novel Ancalomicrobiaceae-affiliated facultatively methylotrophic bacteria that feed on methanotrophs of the genus Methylococcus.</title>
        <authorList>
            <person name="Saltykova V."/>
            <person name="Danilova O.V."/>
            <person name="Oshkin I.Y."/>
            <person name="Belova S.E."/>
            <person name="Pimenov N.V."/>
            <person name="Dedysh S.N."/>
        </authorList>
    </citation>
    <scope>NUCLEOTIDE SEQUENCE</scope>
    <source>
        <strain evidence="4">S20</strain>
    </source>
</reference>
<comment type="function">
    <text evidence="1">Hydrolyzes indole-3-acetamide (IAM) into indole-3-acetic acid (IAA).</text>
</comment>
<dbReference type="RefSeq" id="WP_407050846.1">
    <property type="nucleotide sequence ID" value="NZ_CP158568.1"/>
</dbReference>
<dbReference type="InterPro" id="IPR020556">
    <property type="entry name" value="Amidase_CS"/>
</dbReference>
<accession>A0AAU7XDV5</accession>